<keyword evidence="2" id="KW-1185">Reference proteome</keyword>
<evidence type="ECO:0000313" key="1">
    <source>
        <dbReference type="EMBL" id="GKS82276.1"/>
    </source>
</evidence>
<accession>A0ABQ5JK02</accession>
<dbReference type="Proteomes" id="UP001055149">
    <property type="component" value="Unassembled WGS sequence"/>
</dbReference>
<organism evidence="1 2">
    <name type="scientific">Ligilactobacillus pabuli</name>
    <dbReference type="NCBI Taxonomy" id="2886039"/>
    <lineage>
        <taxon>Bacteria</taxon>
        <taxon>Bacillati</taxon>
        <taxon>Bacillota</taxon>
        <taxon>Bacilli</taxon>
        <taxon>Lactobacillales</taxon>
        <taxon>Lactobacillaceae</taxon>
        <taxon>Ligilactobacillus</taxon>
    </lineage>
</organism>
<reference evidence="1" key="1">
    <citation type="journal article" date="2022" name="Int. J. Syst. Evol. Microbiol.">
        <title>A novel species of lactic acid bacteria, Ligilactobacillus pabuli sp. nov., isolated from alfalfa silage.</title>
        <authorList>
            <person name="Tohno M."/>
            <person name="Tanizawa Y."/>
            <person name="Sawada H."/>
            <person name="Sakamoto M."/>
            <person name="Ohkuma M."/>
            <person name="Kobayashi H."/>
        </authorList>
    </citation>
    <scope>NUCLEOTIDE SEQUENCE</scope>
    <source>
        <strain evidence="1">AF129</strain>
    </source>
</reference>
<name>A0ABQ5JK02_9LACO</name>
<evidence type="ECO:0000313" key="2">
    <source>
        <dbReference type="Proteomes" id="UP001055149"/>
    </source>
</evidence>
<comment type="caution">
    <text evidence="1">The sequence shown here is derived from an EMBL/GenBank/DDBJ whole genome shotgun (WGS) entry which is preliminary data.</text>
</comment>
<protein>
    <submittedName>
        <fullName evidence="1">Uncharacterized protein</fullName>
    </submittedName>
</protein>
<dbReference type="RefSeq" id="WP_244056733.1">
    <property type="nucleotide sequence ID" value="NZ_BQXH01000024.1"/>
</dbReference>
<sequence length="262" mass="29841">MSNVKYSFTLNGEEWSKTQLERLEYERNLHILHSMKEHGIDIKDGEKSLTNDDIDYLSTEKAWDVSIDNRVKYTGQKIIDFYQDSLKRSDEMWQKLGFDQNKPMKVSQTMMKVSGISLQEYMGMMKTLQTDEKVGLSAHPEHFACSVTWDDGQVVGIEPFGMYGTPSLVEVKMVKDEDLSDQIKADKKADYPMAMAGETFLASDGKTPVNVAFHQFKPTEDGFEAITAVYWPEHTPKEIVDGHCLHLAMEFYGGLKLTGKLN</sequence>
<gene>
    <name evidence="1" type="ORF">LPAF129_19620</name>
</gene>
<dbReference type="EMBL" id="BQXH01000024">
    <property type="protein sequence ID" value="GKS82276.1"/>
    <property type="molecule type" value="Genomic_DNA"/>
</dbReference>
<proteinExistence type="predicted"/>